<keyword evidence="3" id="KW-0832">Ubl conjugation</keyword>
<proteinExistence type="predicted"/>
<dbReference type="PANTHER" id="PTHR46963:SF5">
    <property type="entry name" value="GLUTAMINE RICH 1 LIKE 2 KRUPPEL-ASSOCIATED BOX CONTAINING [PROVISIONAL]"/>
    <property type="match status" value="1"/>
</dbReference>
<evidence type="ECO:0000313" key="6">
    <source>
        <dbReference type="Proteomes" id="UP001186944"/>
    </source>
</evidence>
<keyword evidence="1" id="KW-1017">Isopeptide bond</keyword>
<sequence>MWKKGVLGTDTPAKLIDILVYSFGLHFALRAGQEHRNLRIGSLSQILLKSTNDGMRYSEYREDVSKTNSGGINSRKIQPKVTRAYEDLVNPERYIVKMYEKYIQLR</sequence>
<keyword evidence="2" id="KW-0597">Phosphoprotein</keyword>
<name>A0AA89CA68_PINIB</name>
<gene>
    <name evidence="5" type="ORF">FSP39_017646</name>
</gene>
<dbReference type="AlphaFoldDB" id="A0AA89CA68"/>
<dbReference type="InterPro" id="IPR042838">
    <property type="entry name" value="KIAA1958"/>
</dbReference>
<evidence type="ECO:0000256" key="1">
    <source>
        <dbReference type="ARBA" id="ARBA00022499"/>
    </source>
</evidence>
<feature type="domain" description="ZMYM2-like/QRICH1 C-terminal" evidence="4">
    <location>
        <begin position="1"/>
        <end position="104"/>
    </location>
</feature>
<dbReference type="Pfam" id="PF12012">
    <property type="entry name" value="DUF3504"/>
    <property type="match status" value="1"/>
</dbReference>
<dbReference type="Proteomes" id="UP001186944">
    <property type="component" value="Unassembled WGS sequence"/>
</dbReference>
<comment type="caution">
    <text evidence="5">The sequence shown here is derived from an EMBL/GenBank/DDBJ whole genome shotgun (WGS) entry which is preliminary data.</text>
</comment>
<reference evidence="5" key="1">
    <citation type="submission" date="2019-08" db="EMBL/GenBank/DDBJ databases">
        <title>The improved chromosome-level genome for the pearl oyster Pinctada fucata martensii using PacBio sequencing and Hi-C.</title>
        <authorList>
            <person name="Zheng Z."/>
        </authorList>
    </citation>
    <scope>NUCLEOTIDE SEQUENCE</scope>
    <source>
        <strain evidence="5">ZZ-2019</strain>
        <tissue evidence="5">Adductor muscle</tissue>
    </source>
</reference>
<protein>
    <recommendedName>
        <fullName evidence="4">ZMYM2-like/QRICH1 C-terminal domain-containing protein</fullName>
    </recommendedName>
</protein>
<accession>A0AA89CA68</accession>
<dbReference type="PANTHER" id="PTHR46963">
    <property type="entry name" value="SIMILAR TO RIKEN CDNA E130308A19"/>
    <property type="match status" value="1"/>
</dbReference>
<keyword evidence="6" id="KW-1185">Reference proteome</keyword>
<evidence type="ECO:0000256" key="3">
    <source>
        <dbReference type="ARBA" id="ARBA00022843"/>
    </source>
</evidence>
<evidence type="ECO:0000259" key="4">
    <source>
        <dbReference type="Pfam" id="PF12012"/>
    </source>
</evidence>
<dbReference type="EMBL" id="VSWD01000002">
    <property type="protein sequence ID" value="KAK3107580.1"/>
    <property type="molecule type" value="Genomic_DNA"/>
</dbReference>
<evidence type="ECO:0000256" key="2">
    <source>
        <dbReference type="ARBA" id="ARBA00022553"/>
    </source>
</evidence>
<evidence type="ECO:0000313" key="5">
    <source>
        <dbReference type="EMBL" id="KAK3107580.1"/>
    </source>
</evidence>
<dbReference type="InterPro" id="IPR021893">
    <property type="entry name" value="ZMYM2-like_C"/>
</dbReference>
<organism evidence="5 6">
    <name type="scientific">Pinctada imbricata</name>
    <name type="common">Atlantic pearl-oyster</name>
    <name type="synonym">Pinctada martensii</name>
    <dbReference type="NCBI Taxonomy" id="66713"/>
    <lineage>
        <taxon>Eukaryota</taxon>
        <taxon>Metazoa</taxon>
        <taxon>Spiralia</taxon>
        <taxon>Lophotrochozoa</taxon>
        <taxon>Mollusca</taxon>
        <taxon>Bivalvia</taxon>
        <taxon>Autobranchia</taxon>
        <taxon>Pteriomorphia</taxon>
        <taxon>Pterioida</taxon>
        <taxon>Pterioidea</taxon>
        <taxon>Pteriidae</taxon>
        <taxon>Pinctada</taxon>
    </lineage>
</organism>